<keyword evidence="2" id="KW-1185">Reference proteome</keyword>
<accession>A0ABT9L6U5</accession>
<evidence type="ECO:0000313" key="2">
    <source>
        <dbReference type="Proteomes" id="UP001234880"/>
    </source>
</evidence>
<reference evidence="1 2" key="1">
    <citation type="submission" date="2023-07" db="EMBL/GenBank/DDBJ databases">
        <title>Sequencing the genomes of 1000 actinobacteria strains.</title>
        <authorList>
            <person name="Klenk H.-P."/>
        </authorList>
    </citation>
    <scope>NUCLEOTIDE SEQUENCE [LARGE SCALE GENOMIC DNA]</scope>
    <source>
        <strain evidence="1 2">DSM 41600</strain>
    </source>
</reference>
<dbReference type="Proteomes" id="UP001234880">
    <property type="component" value="Unassembled WGS sequence"/>
</dbReference>
<evidence type="ECO:0008006" key="3">
    <source>
        <dbReference type="Google" id="ProtNLM"/>
    </source>
</evidence>
<comment type="caution">
    <text evidence="1">The sequence shown here is derived from an EMBL/GenBank/DDBJ whole genome shotgun (WGS) entry which is preliminary data.</text>
</comment>
<sequence>MSTPEYEHWQNLTVRRPGDVRTLQGGPVPLSWQCEKRTAHNDRLTNSRLPADFPHQVERGDAGDALACLALEESIRRDIEAVRASRVREALELGSTWRQIADALDITADDARAVLRQWADAQHHVLYRRDVEDGQPQPLGLDDQGYAAVLAVCELGDDETAPGPAGAR</sequence>
<gene>
    <name evidence="1" type="ORF">JOF35_008794</name>
</gene>
<organism evidence="1 2">
    <name type="scientific">Streptomyces demainii</name>
    <dbReference type="NCBI Taxonomy" id="588122"/>
    <lineage>
        <taxon>Bacteria</taxon>
        <taxon>Bacillati</taxon>
        <taxon>Actinomycetota</taxon>
        <taxon>Actinomycetes</taxon>
        <taxon>Kitasatosporales</taxon>
        <taxon>Streptomycetaceae</taxon>
        <taxon>Streptomyces</taxon>
    </lineage>
</organism>
<protein>
    <recommendedName>
        <fullName evidence="3">Sigma-70 family RNA polymerase sigma factor</fullName>
    </recommendedName>
</protein>
<dbReference type="EMBL" id="JAURUE010000004">
    <property type="protein sequence ID" value="MDP9616436.1"/>
    <property type="molecule type" value="Genomic_DNA"/>
</dbReference>
<proteinExistence type="predicted"/>
<evidence type="ECO:0000313" key="1">
    <source>
        <dbReference type="EMBL" id="MDP9616436.1"/>
    </source>
</evidence>
<dbReference type="RefSeq" id="WP_307112409.1">
    <property type="nucleotide sequence ID" value="NZ_JAURUE010000004.1"/>
</dbReference>
<name>A0ABT9L6U5_9ACTN</name>